<evidence type="ECO:0000313" key="3">
    <source>
        <dbReference type="Proteomes" id="UP001207440"/>
    </source>
</evidence>
<comment type="caution">
    <text evidence="2">The sequence shown here is derived from an EMBL/GenBank/DDBJ whole genome shotgun (WGS) entry which is preliminary data.</text>
</comment>
<sequence>MEISKELKEAIVETMLKDRERYGGSDTAYAKTLNIHGTVFNRLKKGEREHLLSPSQWLNIGRKLQVKLGKNTWKAVETDVYLELQDDFRFCQENAKSLILVDDCGIGKTYCAKILISKMKNAFYVDASQYKSKRLFIKALARELGSGTTGTYSEILENLKYYINALGKVFICIDEAGDLDYAAFLELKGLVNGTTSRCGWYMIGADGLRAKIKRGINNEKVGYREIFDRFSAEFRGITPDDKVQKMDFYDKLLRDVAVANLQDKSNVNAIVRQCFTKKDDKVKSLRYLETLIRTKQVA</sequence>
<gene>
    <name evidence="2" type="ORF">OKE68_07375</name>
</gene>
<dbReference type="Pfam" id="PF13401">
    <property type="entry name" value="AAA_22"/>
    <property type="match status" value="1"/>
</dbReference>
<reference evidence="2" key="1">
    <citation type="submission" date="2022-10" db="EMBL/GenBank/DDBJ databases">
        <title>Sifting through the core-genome to identify putative cross-protective antigens against Riemerella anatipestifer.</title>
        <authorList>
            <person name="Zheng X."/>
            <person name="Zhang W."/>
        </authorList>
    </citation>
    <scope>NUCLEOTIDE SEQUENCE</scope>
    <source>
        <strain evidence="2">ZWRA178</strain>
    </source>
</reference>
<accession>A0AAP3ALR5</accession>
<dbReference type="Proteomes" id="UP001207440">
    <property type="component" value="Unassembled WGS sequence"/>
</dbReference>
<dbReference type="GO" id="GO:0016887">
    <property type="term" value="F:ATP hydrolysis activity"/>
    <property type="evidence" value="ECO:0007669"/>
    <property type="project" value="InterPro"/>
</dbReference>
<name>A0AAP3ALR5_RIEAN</name>
<feature type="domain" description="ORC1/DEAH AAA+ ATPase" evidence="1">
    <location>
        <begin position="94"/>
        <end position="210"/>
    </location>
</feature>
<dbReference type="InterPro" id="IPR027417">
    <property type="entry name" value="P-loop_NTPase"/>
</dbReference>
<dbReference type="EMBL" id="JAOZYT010000042">
    <property type="protein sequence ID" value="MCW0524131.1"/>
    <property type="molecule type" value="Genomic_DNA"/>
</dbReference>
<proteinExistence type="predicted"/>
<keyword evidence="2" id="KW-0067">ATP-binding</keyword>
<dbReference type="RefSeq" id="WP_214193853.1">
    <property type="nucleotide sequence ID" value="NZ_CP081925.1"/>
</dbReference>
<keyword evidence="2" id="KW-0547">Nucleotide-binding</keyword>
<protein>
    <submittedName>
        <fullName evidence="2">ATP-binding protein</fullName>
    </submittedName>
</protein>
<dbReference type="AlphaFoldDB" id="A0AAP3ALR5"/>
<dbReference type="InterPro" id="IPR049945">
    <property type="entry name" value="AAA_22"/>
</dbReference>
<dbReference type="SUPFAM" id="SSF52540">
    <property type="entry name" value="P-loop containing nucleoside triphosphate hydrolases"/>
    <property type="match status" value="1"/>
</dbReference>
<dbReference type="GO" id="GO:0005524">
    <property type="term" value="F:ATP binding"/>
    <property type="evidence" value="ECO:0007669"/>
    <property type="project" value="UniProtKB-KW"/>
</dbReference>
<evidence type="ECO:0000313" key="2">
    <source>
        <dbReference type="EMBL" id="MCW0524131.1"/>
    </source>
</evidence>
<dbReference type="Gene3D" id="3.40.50.300">
    <property type="entry name" value="P-loop containing nucleotide triphosphate hydrolases"/>
    <property type="match status" value="1"/>
</dbReference>
<organism evidence="2 3">
    <name type="scientific">Riemerella anatipestifer</name>
    <name type="common">Moraxella anatipestifer</name>
    <dbReference type="NCBI Taxonomy" id="34085"/>
    <lineage>
        <taxon>Bacteria</taxon>
        <taxon>Pseudomonadati</taxon>
        <taxon>Bacteroidota</taxon>
        <taxon>Flavobacteriia</taxon>
        <taxon>Flavobacteriales</taxon>
        <taxon>Weeksellaceae</taxon>
        <taxon>Riemerella</taxon>
    </lineage>
</organism>
<evidence type="ECO:0000259" key="1">
    <source>
        <dbReference type="Pfam" id="PF13401"/>
    </source>
</evidence>